<dbReference type="Proteomes" id="UP000651482">
    <property type="component" value="Unassembled WGS sequence"/>
</dbReference>
<feature type="region of interest" description="Disordered" evidence="1">
    <location>
        <begin position="81"/>
        <end position="101"/>
    </location>
</feature>
<dbReference type="AlphaFoldDB" id="A0A926DCI8"/>
<comment type="caution">
    <text evidence="2">The sequence shown here is derived from an EMBL/GenBank/DDBJ whole genome shotgun (WGS) entry which is preliminary data.</text>
</comment>
<evidence type="ECO:0000256" key="1">
    <source>
        <dbReference type="SAM" id="MobiDB-lite"/>
    </source>
</evidence>
<name>A0A926DCI8_9FIRM</name>
<dbReference type="RefSeq" id="WP_249320076.1">
    <property type="nucleotide sequence ID" value="NZ_JACRSN010000018.1"/>
</dbReference>
<reference evidence="2" key="1">
    <citation type="submission" date="2020-08" db="EMBL/GenBank/DDBJ databases">
        <title>Genome public.</title>
        <authorList>
            <person name="Liu C."/>
            <person name="Sun Q."/>
        </authorList>
    </citation>
    <scope>NUCLEOTIDE SEQUENCE</scope>
    <source>
        <strain evidence="2">NSJ-40</strain>
    </source>
</reference>
<protein>
    <submittedName>
        <fullName evidence="2">Uncharacterized protein</fullName>
    </submittedName>
</protein>
<dbReference type="EMBL" id="JACRSN010000018">
    <property type="protein sequence ID" value="MBC8534495.1"/>
    <property type="molecule type" value="Genomic_DNA"/>
</dbReference>
<accession>A0A926DCI8</accession>
<evidence type="ECO:0000313" key="3">
    <source>
        <dbReference type="Proteomes" id="UP000651482"/>
    </source>
</evidence>
<sequence>MNHALPSESYIARLDYLAFNGKVCSSVEYSDEQRFLEDLKESLYHGEPLCIVLYRDRNGKTISRAFLNDLDTLPKGLSVEDNPYRKLPAMAPKKKEHEPER</sequence>
<proteinExistence type="predicted"/>
<evidence type="ECO:0000313" key="2">
    <source>
        <dbReference type="EMBL" id="MBC8534495.1"/>
    </source>
</evidence>
<keyword evidence="3" id="KW-1185">Reference proteome</keyword>
<gene>
    <name evidence="2" type="ORF">IAG03_10955</name>
</gene>
<organism evidence="2 3">
    <name type="scientific">Yeguia hominis</name>
    <dbReference type="NCBI Taxonomy" id="2763662"/>
    <lineage>
        <taxon>Bacteria</taxon>
        <taxon>Bacillati</taxon>
        <taxon>Bacillota</taxon>
        <taxon>Clostridia</taxon>
        <taxon>Eubacteriales</taxon>
        <taxon>Yeguiaceae</taxon>
        <taxon>Yeguia</taxon>
    </lineage>
</organism>